<evidence type="ECO:0000313" key="3">
    <source>
        <dbReference type="EMBL" id="GEO87820.1"/>
    </source>
</evidence>
<evidence type="ECO:0008006" key="5">
    <source>
        <dbReference type="Google" id="ProtNLM"/>
    </source>
</evidence>
<reference evidence="3 4" key="1">
    <citation type="submission" date="2019-07" db="EMBL/GenBank/DDBJ databases">
        <title>Whole genome shotgun sequence of Aeromicrobium flavum NBRC 107625.</title>
        <authorList>
            <person name="Hosoyama A."/>
            <person name="Uohara A."/>
            <person name="Ohji S."/>
            <person name="Ichikawa N."/>
        </authorList>
    </citation>
    <scope>NUCLEOTIDE SEQUENCE [LARGE SCALE GENOMIC DNA]</scope>
    <source>
        <strain evidence="3 4">NBRC 107625</strain>
    </source>
</reference>
<gene>
    <name evidence="3" type="ORF">AFL01nite_01470</name>
</gene>
<evidence type="ECO:0000256" key="1">
    <source>
        <dbReference type="SAM" id="MobiDB-lite"/>
    </source>
</evidence>
<evidence type="ECO:0000313" key="4">
    <source>
        <dbReference type="Proteomes" id="UP000321769"/>
    </source>
</evidence>
<keyword evidence="2" id="KW-1133">Transmembrane helix</keyword>
<dbReference type="InterPro" id="IPR010380">
    <property type="entry name" value="DUF975"/>
</dbReference>
<feature type="region of interest" description="Disordered" evidence="1">
    <location>
        <begin position="1"/>
        <end position="65"/>
    </location>
</feature>
<feature type="compositionally biased region" description="Pro residues" evidence="1">
    <location>
        <begin position="52"/>
        <end position="64"/>
    </location>
</feature>
<protein>
    <recommendedName>
        <fullName evidence="5">Integral membrane protein</fullName>
    </recommendedName>
</protein>
<feature type="compositionally biased region" description="Gly residues" evidence="1">
    <location>
        <begin position="37"/>
        <end position="51"/>
    </location>
</feature>
<feature type="transmembrane region" description="Helical" evidence="2">
    <location>
        <begin position="87"/>
        <end position="109"/>
    </location>
</feature>
<dbReference type="RefSeq" id="WP_146825177.1">
    <property type="nucleotide sequence ID" value="NZ_BAAAYQ010000001.1"/>
</dbReference>
<dbReference type="PANTHER" id="PTHR40076:SF1">
    <property type="entry name" value="MEMBRANE PROTEIN"/>
    <property type="match status" value="1"/>
</dbReference>
<dbReference type="PANTHER" id="PTHR40076">
    <property type="entry name" value="MEMBRANE PROTEIN-RELATED"/>
    <property type="match status" value="1"/>
</dbReference>
<name>A0A512HR30_9ACTN</name>
<comment type="caution">
    <text evidence="3">The sequence shown here is derived from an EMBL/GenBank/DDBJ whole genome shotgun (WGS) entry which is preliminary data.</text>
</comment>
<keyword evidence="2" id="KW-0812">Transmembrane</keyword>
<sequence length="280" mass="28389">MSTHEPPTGPDPQDPDAPVPPPPPTYGSTSYPPPPGGGSGGWGSGGYGSGGFPPPPPPAGPGPAQPFSATDAIAYGWSKFVANPGQWLIAGLAMFAVTVLASGLSWFVAPAADPFSGSDPISGVGVVGTLGNLVSTFLSLVISGFVYRGALDEAEGRRFDLADAIARVPVGPVVLTSLLLSVGITVGLALCVVPGVIFAFLTWFALLFVVDQHQSPLDAISSSVKLVSANVGQTLLLALLSGVLFVLAICACGLGLFVVFPVVSVATAYAYRRFQGQPVA</sequence>
<feature type="transmembrane region" description="Helical" evidence="2">
    <location>
        <begin position="246"/>
        <end position="271"/>
    </location>
</feature>
<evidence type="ECO:0000256" key="2">
    <source>
        <dbReference type="SAM" id="Phobius"/>
    </source>
</evidence>
<feature type="transmembrane region" description="Helical" evidence="2">
    <location>
        <begin position="159"/>
        <end position="180"/>
    </location>
</feature>
<dbReference type="OrthoDB" id="4829830at2"/>
<feature type="transmembrane region" description="Helical" evidence="2">
    <location>
        <begin position="186"/>
        <end position="210"/>
    </location>
</feature>
<dbReference type="EMBL" id="BJZQ01000001">
    <property type="protein sequence ID" value="GEO87820.1"/>
    <property type="molecule type" value="Genomic_DNA"/>
</dbReference>
<organism evidence="3 4">
    <name type="scientific">Aeromicrobium flavum</name>
    <dbReference type="NCBI Taxonomy" id="416568"/>
    <lineage>
        <taxon>Bacteria</taxon>
        <taxon>Bacillati</taxon>
        <taxon>Actinomycetota</taxon>
        <taxon>Actinomycetes</taxon>
        <taxon>Propionibacteriales</taxon>
        <taxon>Nocardioidaceae</taxon>
        <taxon>Aeromicrobium</taxon>
    </lineage>
</organism>
<keyword evidence="2" id="KW-0472">Membrane</keyword>
<accession>A0A512HR30</accession>
<dbReference type="AlphaFoldDB" id="A0A512HR30"/>
<proteinExistence type="predicted"/>
<dbReference type="Proteomes" id="UP000321769">
    <property type="component" value="Unassembled WGS sequence"/>
</dbReference>
<feature type="compositionally biased region" description="Pro residues" evidence="1">
    <location>
        <begin position="7"/>
        <end position="36"/>
    </location>
</feature>
<keyword evidence="4" id="KW-1185">Reference proteome</keyword>
<feature type="transmembrane region" description="Helical" evidence="2">
    <location>
        <begin position="121"/>
        <end position="147"/>
    </location>
</feature>